<evidence type="ECO:0000256" key="1">
    <source>
        <dbReference type="ARBA" id="ARBA00001936"/>
    </source>
</evidence>
<dbReference type="Pfam" id="PF02833">
    <property type="entry name" value="DHHA2"/>
    <property type="match status" value="1"/>
</dbReference>
<accession>A0A0L0MZK8</accession>
<dbReference type="InterPro" id="IPR001667">
    <property type="entry name" value="DDH_dom"/>
</dbReference>
<evidence type="ECO:0000256" key="3">
    <source>
        <dbReference type="ARBA" id="ARBA00022801"/>
    </source>
</evidence>
<dbReference type="GO" id="GO:0004309">
    <property type="term" value="F:exopolyphosphatase activity"/>
    <property type="evidence" value="ECO:0007669"/>
    <property type="project" value="TreeGrafter"/>
</dbReference>
<sequence>MPPRASLKSFLATARSTLKAPASQRPSPLTFVVGNESADLDSLCCAILYAYLRSHAPPHSLHIPLANLPRADLGLRTEMTAVLHRVGLAPADLPTLCELPAALPPRDTRWLLVDHNALTGPLRCFAGRVVGCVDHHVDEGVVRADARPRVVEPCGSCMSLVVDECRPAWDALSREDPRGDDDLVRLGLAAILLDTVNLTAADKVKEKDTRAVRYLAAKMRDPGFALAAFFDDISAVKEDISDLSFRDILRKDYKEWYDAGLTLGVSAVVQGFPYLLRKAQGTPQSFPEHVAAWAAERSLDVAAVMTASNPPGGEFQRHLLVWGRTPRGRVAAAKFADIARERLRLETWQGGELDDEGEARFAWRQGELAASRKQVAPLLREAIKMVEKPDYN</sequence>
<dbReference type="InterPro" id="IPR038763">
    <property type="entry name" value="DHH_sf"/>
</dbReference>
<keyword evidence="4" id="KW-0464">Manganese</keyword>
<dbReference type="Pfam" id="PF01368">
    <property type="entry name" value="DHH"/>
    <property type="match status" value="1"/>
</dbReference>
<dbReference type="SMART" id="SM01131">
    <property type="entry name" value="DHHA2"/>
    <property type="match status" value="1"/>
</dbReference>
<comment type="caution">
    <text evidence="6">The sequence shown here is derived from an EMBL/GenBank/DDBJ whole genome shotgun (WGS) entry which is preliminary data.</text>
</comment>
<dbReference type="STRING" id="1163406.A0A0L0MZK8"/>
<dbReference type="InterPro" id="IPR004097">
    <property type="entry name" value="DHHA2"/>
</dbReference>
<dbReference type="SUPFAM" id="SSF64182">
    <property type="entry name" value="DHH phosphoesterases"/>
    <property type="match status" value="1"/>
</dbReference>
<dbReference type="PANTHER" id="PTHR12112">
    <property type="entry name" value="BNIP - RELATED"/>
    <property type="match status" value="1"/>
</dbReference>
<dbReference type="InterPro" id="IPR038222">
    <property type="entry name" value="DHHA2_dom_sf"/>
</dbReference>
<name>A0A0L0MZK8_TOLOC</name>
<dbReference type="OrthoDB" id="374045at2759"/>
<evidence type="ECO:0000313" key="6">
    <source>
        <dbReference type="EMBL" id="KND87219.1"/>
    </source>
</evidence>
<dbReference type="EMBL" id="LFRF01000040">
    <property type="protein sequence ID" value="KND87219.1"/>
    <property type="molecule type" value="Genomic_DNA"/>
</dbReference>
<feature type="domain" description="DHHA2" evidence="5">
    <location>
        <begin position="230"/>
        <end position="383"/>
    </location>
</feature>
<protein>
    <submittedName>
        <fullName evidence="6">Putative exopolyphosphatase</fullName>
    </submittedName>
</protein>
<reference evidence="6 7" key="1">
    <citation type="journal article" date="2015" name="BMC Genomics">
        <title>The genome of the truffle-parasite Tolypocladium ophioglossoides and the evolution of antifungal peptaibiotics.</title>
        <authorList>
            <person name="Quandt C.A."/>
            <person name="Bushley K.E."/>
            <person name="Spatafora J.W."/>
        </authorList>
    </citation>
    <scope>NUCLEOTIDE SEQUENCE [LARGE SCALE GENOMIC DNA]</scope>
    <source>
        <strain evidence="6 7">CBS 100239</strain>
    </source>
</reference>
<keyword evidence="2" id="KW-0479">Metal-binding</keyword>
<dbReference type="PANTHER" id="PTHR12112:SF39">
    <property type="entry name" value="EG:152A3.5 PROTEIN (FBGN0003116_PN PROTEIN)"/>
    <property type="match status" value="1"/>
</dbReference>
<dbReference type="Gene3D" id="3.90.1640.10">
    <property type="entry name" value="inorganic pyrophosphatase (n-terminal core)"/>
    <property type="match status" value="1"/>
</dbReference>
<gene>
    <name evidence="6" type="ORF">TOPH_08151</name>
</gene>
<evidence type="ECO:0000256" key="4">
    <source>
        <dbReference type="ARBA" id="ARBA00023211"/>
    </source>
</evidence>
<comment type="cofactor">
    <cofactor evidence="1">
        <name>Mn(2+)</name>
        <dbReference type="ChEBI" id="CHEBI:29035"/>
    </cofactor>
</comment>
<proteinExistence type="predicted"/>
<dbReference type="AlphaFoldDB" id="A0A0L0MZK8"/>
<keyword evidence="7" id="KW-1185">Reference proteome</keyword>
<evidence type="ECO:0000313" key="7">
    <source>
        <dbReference type="Proteomes" id="UP000036947"/>
    </source>
</evidence>
<evidence type="ECO:0000256" key="2">
    <source>
        <dbReference type="ARBA" id="ARBA00022723"/>
    </source>
</evidence>
<organism evidence="6 7">
    <name type="scientific">Tolypocladium ophioglossoides (strain CBS 100239)</name>
    <name type="common">Snaketongue truffleclub</name>
    <name type="synonym">Elaphocordyceps ophioglossoides</name>
    <dbReference type="NCBI Taxonomy" id="1163406"/>
    <lineage>
        <taxon>Eukaryota</taxon>
        <taxon>Fungi</taxon>
        <taxon>Dikarya</taxon>
        <taxon>Ascomycota</taxon>
        <taxon>Pezizomycotina</taxon>
        <taxon>Sordariomycetes</taxon>
        <taxon>Hypocreomycetidae</taxon>
        <taxon>Hypocreales</taxon>
        <taxon>Ophiocordycipitaceae</taxon>
        <taxon>Tolypocladium</taxon>
    </lineage>
</organism>
<evidence type="ECO:0000259" key="5">
    <source>
        <dbReference type="SMART" id="SM01131"/>
    </source>
</evidence>
<keyword evidence="3" id="KW-0378">Hydrolase</keyword>
<dbReference type="GO" id="GO:0046872">
    <property type="term" value="F:metal ion binding"/>
    <property type="evidence" value="ECO:0007669"/>
    <property type="project" value="UniProtKB-KW"/>
</dbReference>
<dbReference type="GO" id="GO:0005737">
    <property type="term" value="C:cytoplasm"/>
    <property type="evidence" value="ECO:0007669"/>
    <property type="project" value="InterPro"/>
</dbReference>
<dbReference type="Gene3D" id="3.10.310.20">
    <property type="entry name" value="DHHA2 domain"/>
    <property type="match status" value="1"/>
</dbReference>
<dbReference type="Proteomes" id="UP000036947">
    <property type="component" value="Unassembled WGS sequence"/>
</dbReference>